<dbReference type="RefSeq" id="WP_244822361.1">
    <property type="nucleotide sequence ID" value="NZ_CP112998.1"/>
</dbReference>
<evidence type="ECO:0000256" key="8">
    <source>
        <dbReference type="SAM" id="SignalP"/>
    </source>
</evidence>
<dbReference type="Pfam" id="PF02321">
    <property type="entry name" value="OEP"/>
    <property type="match status" value="1"/>
</dbReference>
<dbReference type="SUPFAM" id="SSF56954">
    <property type="entry name" value="Outer membrane efflux proteins (OEP)"/>
    <property type="match status" value="1"/>
</dbReference>
<protein>
    <submittedName>
        <fullName evidence="9">TolC family protein</fullName>
    </submittedName>
</protein>
<dbReference type="GO" id="GO:0009279">
    <property type="term" value="C:cell outer membrane"/>
    <property type="evidence" value="ECO:0007669"/>
    <property type="project" value="UniProtKB-SubCell"/>
</dbReference>
<dbReference type="PANTHER" id="PTHR30026">
    <property type="entry name" value="OUTER MEMBRANE PROTEIN TOLC"/>
    <property type="match status" value="1"/>
</dbReference>
<dbReference type="GO" id="GO:1990281">
    <property type="term" value="C:efflux pump complex"/>
    <property type="evidence" value="ECO:0007669"/>
    <property type="project" value="TreeGrafter"/>
</dbReference>
<reference evidence="9" key="1">
    <citation type="submission" date="2022-11" db="EMBL/GenBank/DDBJ databases">
        <title>Dyadobacter pollutisoli sp. nov., isolated from plastic dumped soil.</title>
        <authorList>
            <person name="Kim J.M."/>
            <person name="Kim K.R."/>
            <person name="Lee J.K."/>
            <person name="Hao L."/>
            <person name="Jeon C.O."/>
        </authorList>
    </citation>
    <scope>NUCLEOTIDE SEQUENCE</scope>
    <source>
        <strain evidence="9">U1</strain>
    </source>
</reference>
<keyword evidence="8" id="KW-0732">Signal</keyword>
<dbReference type="EMBL" id="CP112998">
    <property type="protein sequence ID" value="WAC10587.1"/>
    <property type="molecule type" value="Genomic_DNA"/>
</dbReference>
<evidence type="ECO:0000313" key="9">
    <source>
        <dbReference type="EMBL" id="WAC10587.1"/>
    </source>
</evidence>
<evidence type="ECO:0000256" key="7">
    <source>
        <dbReference type="ARBA" id="ARBA00023237"/>
    </source>
</evidence>
<dbReference type="Proteomes" id="UP001164653">
    <property type="component" value="Chromosome"/>
</dbReference>
<sequence length="456" mass="51066">MKNNRIIRGSLALLAILLSFAPLHAQEGSYSLKQAVEYAIKTNINIRNAKIDQSSAAARVAEVKAIGLPQAHATVNYTNNPAVPRFFIPAKTFDPNAAEGEVVAAKFGVTHSASAAASLSQIIFDGSYLIGLKASQTYKELSTKNLQASKIQVAEAVTKAYYNVLVNDERIGLLQNNLSRLDSTYNETVQMNTQGFVEKLDVDRLEVQRNNLTTELENIMKLQEVATMLLKFQMGMDVDEPIKLTDQLSTTDVSQFVAANEELLSNYSLRVEYATLEVQEKLQMLDIRNISAGYLPSLTLNANYGYSSGTDIFSKFFTQPWFNQASIALNLNIPIWDSFSKKNKIIQSKNALEKIKQNQKLLQQSINLEVRQSQIQYSNLVRQLKERQRNLDLSKEIIRVTRIKYKEGVGSNIEVINAESSFKEAQTNYFTALYDLMIAKVDLSKAKGELYVESGQ</sequence>
<dbReference type="Gene3D" id="1.20.1600.10">
    <property type="entry name" value="Outer membrane efflux proteins (OEP)"/>
    <property type="match status" value="1"/>
</dbReference>
<organism evidence="9 10">
    <name type="scientific">Dyadobacter pollutisoli</name>
    <dbReference type="NCBI Taxonomy" id="2910158"/>
    <lineage>
        <taxon>Bacteria</taxon>
        <taxon>Pseudomonadati</taxon>
        <taxon>Bacteroidota</taxon>
        <taxon>Cytophagia</taxon>
        <taxon>Cytophagales</taxon>
        <taxon>Spirosomataceae</taxon>
        <taxon>Dyadobacter</taxon>
    </lineage>
</organism>
<accession>A0A9E8N9X6</accession>
<keyword evidence="10" id="KW-1185">Reference proteome</keyword>
<comment type="subcellular location">
    <subcellularLocation>
        <location evidence="1">Cell outer membrane</location>
    </subcellularLocation>
</comment>
<dbReference type="PANTHER" id="PTHR30026:SF20">
    <property type="entry name" value="OUTER MEMBRANE PROTEIN TOLC"/>
    <property type="match status" value="1"/>
</dbReference>
<evidence type="ECO:0000256" key="3">
    <source>
        <dbReference type="ARBA" id="ARBA00022448"/>
    </source>
</evidence>
<dbReference type="KEGG" id="dpf:ON006_22920"/>
<dbReference type="GO" id="GO:0015562">
    <property type="term" value="F:efflux transmembrane transporter activity"/>
    <property type="evidence" value="ECO:0007669"/>
    <property type="project" value="InterPro"/>
</dbReference>
<gene>
    <name evidence="9" type="ORF">ON006_22920</name>
</gene>
<evidence type="ECO:0000256" key="5">
    <source>
        <dbReference type="ARBA" id="ARBA00022692"/>
    </source>
</evidence>
<keyword evidence="7" id="KW-0998">Cell outer membrane</keyword>
<keyword evidence="4" id="KW-1134">Transmembrane beta strand</keyword>
<dbReference type="InterPro" id="IPR003423">
    <property type="entry name" value="OMP_efflux"/>
</dbReference>
<proteinExistence type="inferred from homology"/>
<feature type="signal peptide" evidence="8">
    <location>
        <begin position="1"/>
        <end position="25"/>
    </location>
</feature>
<keyword evidence="3" id="KW-0813">Transport</keyword>
<comment type="similarity">
    <text evidence="2">Belongs to the outer membrane factor (OMF) (TC 1.B.17) family.</text>
</comment>
<evidence type="ECO:0000313" key="10">
    <source>
        <dbReference type="Proteomes" id="UP001164653"/>
    </source>
</evidence>
<keyword evidence="6" id="KW-0472">Membrane</keyword>
<dbReference type="AlphaFoldDB" id="A0A9E8N9X6"/>
<evidence type="ECO:0000256" key="2">
    <source>
        <dbReference type="ARBA" id="ARBA00007613"/>
    </source>
</evidence>
<feature type="chain" id="PRO_5038500069" evidence="8">
    <location>
        <begin position="26"/>
        <end position="456"/>
    </location>
</feature>
<dbReference type="InterPro" id="IPR051906">
    <property type="entry name" value="TolC-like"/>
</dbReference>
<evidence type="ECO:0000256" key="6">
    <source>
        <dbReference type="ARBA" id="ARBA00023136"/>
    </source>
</evidence>
<evidence type="ECO:0000256" key="4">
    <source>
        <dbReference type="ARBA" id="ARBA00022452"/>
    </source>
</evidence>
<evidence type="ECO:0000256" key="1">
    <source>
        <dbReference type="ARBA" id="ARBA00004442"/>
    </source>
</evidence>
<dbReference type="GO" id="GO:0015288">
    <property type="term" value="F:porin activity"/>
    <property type="evidence" value="ECO:0007669"/>
    <property type="project" value="TreeGrafter"/>
</dbReference>
<keyword evidence="5" id="KW-0812">Transmembrane</keyword>
<name>A0A9E8N9X6_9BACT</name>